<feature type="transmembrane region" description="Helical" evidence="1">
    <location>
        <begin position="48"/>
        <end position="66"/>
    </location>
</feature>
<keyword evidence="1" id="KW-0472">Membrane</keyword>
<dbReference type="AlphaFoldDB" id="A0A165R3P9"/>
<feature type="transmembrane region" description="Helical" evidence="1">
    <location>
        <begin position="237"/>
        <end position="256"/>
    </location>
</feature>
<feature type="transmembrane region" description="Helical" evidence="1">
    <location>
        <begin position="155"/>
        <end position="188"/>
    </location>
</feature>
<dbReference type="Proteomes" id="UP000077266">
    <property type="component" value="Unassembled WGS sequence"/>
</dbReference>
<dbReference type="OrthoDB" id="3341077at2759"/>
<reference evidence="2 3" key="1">
    <citation type="journal article" date="2016" name="Mol. Biol. Evol.">
        <title>Comparative Genomics of Early-Diverging Mushroom-Forming Fungi Provides Insights into the Origins of Lignocellulose Decay Capabilities.</title>
        <authorList>
            <person name="Nagy L.G."/>
            <person name="Riley R."/>
            <person name="Tritt A."/>
            <person name="Adam C."/>
            <person name="Daum C."/>
            <person name="Floudas D."/>
            <person name="Sun H."/>
            <person name="Yadav J.S."/>
            <person name="Pangilinan J."/>
            <person name="Larsson K.H."/>
            <person name="Matsuura K."/>
            <person name="Barry K."/>
            <person name="Labutti K."/>
            <person name="Kuo R."/>
            <person name="Ohm R.A."/>
            <person name="Bhattacharya S.S."/>
            <person name="Shirouzu T."/>
            <person name="Yoshinaga Y."/>
            <person name="Martin F.M."/>
            <person name="Grigoriev I.V."/>
            <person name="Hibbett D.S."/>
        </authorList>
    </citation>
    <scope>NUCLEOTIDE SEQUENCE [LARGE SCALE GENOMIC DNA]</scope>
    <source>
        <strain evidence="2 3">HHB12029</strain>
    </source>
</reference>
<evidence type="ECO:0000256" key="1">
    <source>
        <dbReference type="SAM" id="Phobius"/>
    </source>
</evidence>
<gene>
    <name evidence="2" type="ORF">EXIGLDRAFT_716413</name>
</gene>
<feature type="transmembrane region" description="Helical" evidence="1">
    <location>
        <begin position="124"/>
        <end position="149"/>
    </location>
</feature>
<sequence length="312" mass="34251">MPLSNSQATFLGFVVESVCYGIYTIVFGTSIAFMTWRRKTKSQTISKVLLFATCLLFLLGTVHFALEFDNAYRTLMINPETRDPLGTETHQLFGADTIFFTTDFVANLVMIYRLGLVWGGNWLIVILPLLLAFGAYSCSISTLALLLTIDPKAPIAPAAIVPLGTAGLSMSLVVNFLVTLLIIARIWYMDRGTGQIFGRTRMMINSVTTMIIETGALFLVAQLCVVILYSLSNPAQAVVVPAALQIYGIAPTLIIVRVGMGMTPEQPTMISQPKMTTLSFRTRTMNTESDDTRNAGSTALELESYKDERSLV</sequence>
<feature type="transmembrane region" description="Helical" evidence="1">
    <location>
        <begin position="92"/>
        <end position="112"/>
    </location>
</feature>
<dbReference type="InParanoid" id="A0A165R3P9"/>
<dbReference type="EMBL" id="KV425882">
    <property type="protein sequence ID" value="KZW04459.1"/>
    <property type="molecule type" value="Genomic_DNA"/>
</dbReference>
<keyword evidence="1" id="KW-1133">Transmembrane helix</keyword>
<keyword evidence="1" id="KW-0812">Transmembrane</keyword>
<name>A0A165R3P9_EXIGL</name>
<accession>A0A165R3P9</accession>
<feature type="transmembrane region" description="Helical" evidence="1">
    <location>
        <begin position="20"/>
        <end position="36"/>
    </location>
</feature>
<protein>
    <submittedName>
        <fullName evidence="2">Uncharacterized protein</fullName>
    </submittedName>
</protein>
<feature type="transmembrane region" description="Helical" evidence="1">
    <location>
        <begin position="209"/>
        <end position="231"/>
    </location>
</feature>
<proteinExistence type="predicted"/>
<organism evidence="2 3">
    <name type="scientific">Exidia glandulosa HHB12029</name>
    <dbReference type="NCBI Taxonomy" id="1314781"/>
    <lineage>
        <taxon>Eukaryota</taxon>
        <taxon>Fungi</taxon>
        <taxon>Dikarya</taxon>
        <taxon>Basidiomycota</taxon>
        <taxon>Agaricomycotina</taxon>
        <taxon>Agaricomycetes</taxon>
        <taxon>Auriculariales</taxon>
        <taxon>Exidiaceae</taxon>
        <taxon>Exidia</taxon>
    </lineage>
</organism>
<keyword evidence="3" id="KW-1185">Reference proteome</keyword>
<evidence type="ECO:0000313" key="3">
    <source>
        <dbReference type="Proteomes" id="UP000077266"/>
    </source>
</evidence>
<evidence type="ECO:0000313" key="2">
    <source>
        <dbReference type="EMBL" id="KZW04459.1"/>
    </source>
</evidence>